<accession>A0ABV8EUJ0</accession>
<dbReference type="EMBL" id="JBHSBC010000005">
    <property type="protein sequence ID" value="MFC3980052.1"/>
    <property type="molecule type" value="Genomic_DNA"/>
</dbReference>
<evidence type="ECO:0000259" key="2">
    <source>
        <dbReference type="PROSITE" id="PS50837"/>
    </source>
</evidence>
<dbReference type="InterPro" id="IPR027417">
    <property type="entry name" value="P-loop_NTPase"/>
</dbReference>
<keyword evidence="1" id="KW-1133">Transmembrane helix</keyword>
<feature type="transmembrane region" description="Helical" evidence="1">
    <location>
        <begin position="481"/>
        <end position="499"/>
    </location>
</feature>
<feature type="transmembrane region" description="Helical" evidence="1">
    <location>
        <begin position="442"/>
        <end position="461"/>
    </location>
</feature>
<feature type="transmembrane region" description="Helical" evidence="1">
    <location>
        <begin position="5"/>
        <end position="26"/>
    </location>
</feature>
<keyword evidence="4" id="KW-1185">Reference proteome</keyword>
<dbReference type="Gene3D" id="3.40.50.300">
    <property type="entry name" value="P-loop containing nucleotide triphosphate hydrolases"/>
    <property type="match status" value="1"/>
</dbReference>
<reference evidence="4" key="1">
    <citation type="journal article" date="2019" name="Int. J. Syst. Evol. Microbiol.">
        <title>The Global Catalogue of Microorganisms (GCM) 10K type strain sequencing project: providing services to taxonomists for standard genome sequencing and annotation.</title>
        <authorList>
            <consortium name="The Broad Institute Genomics Platform"/>
            <consortium name="The Broad Institute Genome Sequencing Center for Infectious Disease"/>
            <person name="Wu L."/>
            <person name="Ma J."/>
        </authorList>
    </citation>
    <scope>NUCLEOTIDE SEQUENCE [LARGE SCALE GENOMIC DNA]</scope>
    <source>
        <strain evidence="4">TBRC 7912</strain>
    </source>
</reference>
<dbReference type="PROSITE" id="PS50837">
    <property type="entry name" value="NACHT"/>
    <property type="match status" value="1"/>
</dbReference>
<dbReference type="Proteomes" id="UP001595698">
    <property type="component" value="Unassembled WGS sequence"/>
</dbReference>
<feature type="transmembrane region" description="Helical" evidence="1">
    <location>
        <begin position="38"/>
        <end position="57"/>
    </location>
</feature>
<organism evidence="3 4">
    <name type="scientific">Streptosporangium jomthongense</name>
    <dbReference type="NCBI Taxonomy" id="1193683"/>
    <lineage>
        <taxon>Bacteria</taxon>
        <taxon>Bacillati</taxon>
        <taxon>Actinomycetota</taxon>
        <taxon>Actinomycetes</taxon>
        <taxon>Streptosporangiales</taxon>
        <taxon>Streptosporangiaceae</taxon>
        <taxon>Streptosporangium</taxon>
    </lineage>
</organism>
<feature type="transmembrane region" description="Helical" evidence="1">
    <location>
        <begin position="527"/>
        <end position="547"/>
    </location>
</feature>
<protein>
    <submittedName>
        <fullName evidence="3">NACHT domain-containing protein</fullName>
    </submittedName>
</protein>
<feature type="transmembrane region" description="Helical" evidence="1">
    <location>
        <begin position="553"/>
        <end position="577"/>
    </location>
</feature>
<sequence>MRRRVLTQAGLALFVGAMAGMLLYFWRTDLETADQRASVLGLFVAVAGLALTVHGTLRDRRTPASSLVTGETVRAAREALGLLVAEQWREESRVRSLSDPHPIPVRWRLTEDAGLMDHPHLVGPEPLRFTVSSGQGADLAQAFRKLHRRRLVITGGPGSGKTTLAVRLLLELLDSAAPGEPVPVLVTLTGWDPAERPRLHDWLAVRLARDYPALTSAFGGGVTGALAGQGHVLPVLDGLDELTGEHRGAVIRALNASLADRDGFVLTSRADELAEAVAEAGDVLTAAAVIAPLPLSPSVVAGYLRACLPPRPRHSWSPVFTALAEGTAPGLAEIASTALGLWLVRAGYVAPAADPAPLTGDLAQDPDRLRAHLLDRLIPAAVASRLTSRDPAEHFRPRRTWEAERMRAHLAYLARLMTAADTRDLAWWQLARHTGAGRLRTGFLAGVVTSTVAWVVIGFLGRLVYGVASGEPNWLTYNGRGWFLSGVWFGLLFGIVCAFKIKKWCRETPGSLSGGTRPRGGRRRGGTFRGAAVGFVLGVAVGLGYGSASGAPILATALFGLVIGLLFGLTSGLVYGLSSAIAVRLEAPTAGTAGTPLSSLRDDRALNLVRLVVLDVVFTVLFGLAYGLLPGAVPVAEHRAVVGVVSTVGVALMFGLLFAASVGEHHGWPAYLVATHRLARRRLLPRDLMSFLDDAHRLGLLRTVGPIYQFRHAALQDHLALSDDNRK</sequence>
<feature type="transmembrane region" description="Helical" evidence="1">
    <location>
        <begin position="608"/>
        <end position="629"/>
    </location>
</feature>
<gene>
    <name evidence="3" type="ORF">ACFOYY_07965</name>
</gene>
<name>A0ABV8EUJ0_9ACTN</name>
<dbReference type="InterPro" id="IPR007111">
    <property type="entry name" value="NACHT_NTPase"/>
</dbReference>
<evidence type="ECO:0000313" key="3">
    <source>
        <dbReference type="EMBL" id="MFC3980052.1"/>
    </source>
</evidence>
<evidence type="ECO:0000256" key="1">
    <source>
        <dbReference type="SAM" id="Phobius"/>
    </source>
</evidence>
<keyword evidence="1" id="KW-0472">Membrane</keyword>
<dbReference type="SUPFAM" id="SSF52540">
    <property type="entry name" value="P-loop containing nucleoside triphosphate hydrolases"/>
    <property type="match status" value="2"/>
</dbReference>
<feature type="transmembrane region" description="Helical" evidence="1">
    <location>
        <begin position="641"/>
        <end position="662"/>
    </location>
</feature>
<evidence type="ECO:0000313" key="4">
    <source>
        <dbReference type="Proteomes" id="UP001595698"/>
    </source>
</evidence>
<feature type="domain" description="NACHT" evidence="2">
    <location>
        <begin position="149"/>
        <end position="271"/>
    </location>
</feature>
<comment type="caution">
    <text evidence="3">The sequence shown here is derived from an EMBL/GenBank/DDBJ whole genome shotgun (WGS) entry which is preliminary data.</text>
</comment>
<dbReference type="RefSeq" id="WP_386188965.1">
    <property type="nucleotide sequence ID" value="NZ_JBHSBC010000005.1"/>
</dbReference>
<proteinExistence type="predicted"/>
<dbReference type="Pfam" id="PF05729">
    <property type="entry name" value="NACHT"/>
    <property type="match status" value="1"/>
</dbReference>
<keyword evidence="1" id="KW-0812">Transmembrane</keyword>